<dbReference type="Pfam" id="PF03641">
    <property type="entry name" value="Lysine_decarbox"/>
    <property type="match status" value="1"/>
</dbReference>
<protein>
    <recommendedName>
        <fullName evidence="3">Cytokinin riboside 5'-monophosphate phosphoribohydrolase</fullName>
        <ecNumber evidence="3">3.2.2.n1</ecNumber>
    </recommendedName>
</protein>
<dbReference type="AlphaFoldDB" id="A0A099KEH0"/>
<evidence type="ECO:0000313" key="4">
    <source>
        <dbReference type="EMBL" id="KGJ88675.1"/>
    </source>
</evidence>
<dbReference type="RefSeq" id="WP_033094957.1">
    <property type="nucleotide sequence ID" value="NZ_JQED01000045.1"/>
</dbReference>
<dbReference type="OrthoDB" id="9801098at2"/>
<keyword evidence="3" id="KW-0378">Hydrolase</keyword>
<dbReference type="NCBIfam" id="TIGR00730">
    <property type="entry name" value="Rossman fold protein, TIGR00730 family"/>
    <property type="match status" value="1"/>
</dbReference>
<dbReference type="GO" id="GO:0005829">
    <property type="term" value="C:cytosol"/>
    <property type="evidence" value="ECO:0007669"/>
    <property type="project" value="TreeGrafter"/>
</dbReference>
<dbReference type="PANTHER" id="PTHR31223:SF70">
    <property type="entry name" value="LOG FAMILY PROTEIN YJL055W"/>
    <property type="match status" value="1"/>
</dbReference>
<dbReference type="GO" id="GO:0008714">
    <property type="term" value="F:AMP nucleosidase activity"/>
    <property type="evidence" value="ECO:0007669"/>
    <property type="project" value="UniProtKB-EC"/>
</dbReference>
<comment type="caution">
    <text evidence="4">The sequence shown here is derived from an EMBL/GenBank/DDBJ whole genome shotgun (WGS) entry which is preliminary data.</text>
</comment>
<comment type="catalytic activity">
    <reaction evidence="1">
        <text>AMP + H2O = D-ribose 5-phosphate + adenine</text>
        <dbReference type="Rhea" id="RHEA:20129"/>
        <dbReference type="ChEBI" id="CHEBI:15377"/>
        <dbReference type="ChEBI" id="CHEBI:16708"/>
        <dbReference type="ChEBI" id="CHEBI:78346"/>
        <dbReference type="ChEBI" id="CHEBI:456215"/>
        <dbReference type="EC" id="3.2.2.4"/>
    </reaction>
</comment>
<keyword evidence="3" id="KW-0203">Cytokinin biosynthesis</keyword>
<dbReference type="Proteomes" id="UP000029843">
    <property type="component" value="Unassembled WGS sequence"/>
</dbReference>
<dbReference type="InterPro" id="IPR031100">
    <property type="entry name" value="LOG_fam"/>
</dbReference>
<evidence type="ECO:0000313" key="5">
    <source>
        <dbReference type="Proteomes" id="UP000029843"/>
    </source>
</evidence>
<gene>
    <name evidence="4" type="ORF">ND2E_3973</name>
</gene>
<evidence type="ECO:0000256" key="1">
    <source>
        <dbReference type="ARBA" id="ARBA00000274"/>
    </source>
</evidence>
<reference evidence="4 5" key="1">
    <citation type="submission" date="2014-08" db="EMBL/GenBank/DDBJ databases">
        <title>Genomic and Phenotypic Diversity of Colwellia psychrerythraea strains from Disparate Marine Basins.</title>
        <authorList>
            <person name="Techtmann S.M."/>
            <person name="Stelling S.C."/>
            <person name="Utturkar S.M."/>
            <person name="Alshibli N."/>
            <person name="Harris A."/>
            <person name="Brown S.D."/>
            <person name="Hazen T.C."/>
        </authorList>
    </citation>
    <scope>NUCLEOTIDE SEQUENCE [LARGE SCALE GENOMIC DNA]</scope>
    <source>
        <strain evidence="4 5">ND2E</strain>
    </source>
</reference>
<evidence type="ECO:0000256" key="2">
    <source>
        <dbReference type="ARBA" id="ARBA00006763"/>
    </source>
</evidence>
<proteinExistence type="inferred from homology"/>
<dbReference type="InterPro" id="IPR005269">
    <property type="entry name" value="LOG"/>
</dbReference>
<dbReference type="GO" id="GO:0009691">
    <property type="term" value="P:cytokinin biosynthetic process"/>
    <property type="evidence" value="ECO:0007669"/>
    <property type="project" value="UniProtKB-UniRule"/>
</dbReference>
<evidence type="ECO:0000256" key="3">
    <source>
        <dbReference type="RuleBase" id="RU363015"/>
    </source>
</evidence>
<dbReference type="PANTHER" id="PTHR31223">
    <property type="entry name" value="LOG FAMILY PROTEIN YJL055W"/>
    <property type="match status" value="1"/>
</dbReference>
<dbReference type="PATRIC" id="fig|28229.4.peg.3311"/>
<organism evidence="4 5">
    <name type="scientific">Colwellia psychrerythraea</name>
    <name type="common">Vibrio psychroerythus</name>
    <dbReference type="NCBI Taxonomy" id="28229"/>
    <lineage>
        <taxon>Bacteria</taxon>
        <taxon>Pseudomonadati</taxon>
        <taxon>Pseudomonadota</taxon>
        <taxon>Gammaproteobacteria</taxon>
        <taxon>Alteromonadales</taxon>
        <taxon>Colwelliaceae</taxon>
        <taxon>Colwellia</taxon>
    </lineage>
</organism>
<dbReference type="EMBL" id="JQED01000045">
    <property type="protein sequence ID" value="KGJ88675.1"/>
    <property type="molecule type" value="Genomic_DNA"/>
</dbReference>
<dbReference type="EC" id="3.2.2.n1" evidence="3"/>
<dbReference type="Gene3D" id="3.40.50.450">
    <property type="match status" value="1"/>
</dbReference>
<sequence length="186" mass="20473">MKIAVFCGSSTGNDSIYVNEAEKLGEFFAINDIDLVYGGGKVGLMGTIANAVLANGGKVYGVIPEYLQEKEIAHTDLTELFVVTDMHERKAKMASMADAFVALPGGAGTLEEIFEAWTWAQLGHHSKPCALYNSNGFYQHLLAMITNMTTSGFLHAKYAEMLILADNPKELLYRIEAYQPPEKKWT</sequence>
<comment type="similarity">
    <text evidence="2 3">Belongs to the LOG family.</text>
</comment>
<accession>A0A099KEH0</accession>
<name>A0A099KEH0_COLPS</name>
<dbReference type="SUPFAM" id="SSF102405">
    <property type="entry name" value="MCP/YpsA-like"/>
    <property type="match status" value="1"/>
</dbReference>